<evidence type="ECO:0000313" key="4">
    <source>
        <dbReference type="Proteomes" id="UP000179003"/>
    </source>
</evidence>
<protein>
    <submittedName>
        <fullName evidence="3">Uncharacterized protein</fullName>
    </submittedName>
</protein>
<evidence type="ECO:0000256" key="2">
    <source>
        <dbReference type="SAM" id="Phobius"/>
    </source>
</evidence>
<keyword evidence="2" id="KW-1133">Transmembrane helix</keyword>
<sequence length="400" mass="46139">MDETNNKIPNNENNNPSGKNGVFLNSKIEILPTEKDAEISETQKNENEENDLKKKELILNYKKKSATQRLQEKVTPEEQIQRPITKSDIIPIEKNTPEDKVKEWKEKEVKTLRTYRDDVANILKSQKTSLSKIVVSEKEKRPYRDNKIGEEGLSKKIPLGFMIIIIIVLFSLIAGFVGNYYINKKNNAGITEIIIPSFIFSDYQKELFLNNLNKKSIIEDIIAEIDLTSIPLGQIIQLFLTIEDSTGQFVVEKADGSKLLLTTEVFLNLLETKSLSPLKRSLRPDFVFGLHSALGNNPFLIFKVKSYENAFAGMLTWEKTMFDELSFLFQRRDSKIDRYKNDFQDLIISNKDVRVLLNNEGKIEFVYAFINRETLVVANNETTLKELFKRLLNADLERKD</sequence>
<feature type="compositionally biased region" description="Basic and acidic residues" evidence="1">
    <location>
        <begin position="32"/>
        <end position="56"/>
    </location>
</feature>
<evidence type="ECO:0000256" key="1">
    <source>
        <dbReference type="SAM" id="MobiDB-lite"/>
    </source>
</evidence>
<evidence type="ECO:0000313" key="3">
    <source>
        <dbReference type="EMBL" id="OGD66962.1"/>
    </source>
</evidence>
<gene>
    <name evidence="3" type="ORF">A2442_00135</name>
</gene>
<dbReference type="Proteomes" id="UP000179003">
    <property type="component" value="Unassembled WGS sequence"/>
</dbReference>
<feature type="transmembrane region" description="Helical" evidence="2">
    <location>
        <begin position="157"/>
        <end position="182"/>
    </location>
</feature>
<keyword evidence="2" id="KW-0472">Membrane</keyword>
<keyword evidence="2" id="KW-0812">Transmembrane</keyword>
<organism evidence="3 4">
    <name type="scientific">Candidatus Campbellbacteria bacterium RIFOXYC2_FULL_35_25</name>
    <dbReference type="NCBI Taxonomy" id="1797582"/>
    <lineage>
        <taxon>Bacteria</taxon>
        <taxon>Candidatus Campbelliibacteriota</taxon>
    </lineage>
</organism>
<name>A0A1F5EHR4_9BACT</name>
<dbReference type="EMBL" id="MFAE01000011">
    <property type="protein sequence ID" value="OGD66962.1"/>
    <property type="molecule type" value="Genomic_DNA"/>
</dbReference>
<dbReference type="AlphaFoldDB" id="A0A1F5EHR4"/>
<feature type="compositionally biased region" description="Low complexity" evidence="1">
    <location>
        <begin position="1"/>
        <end position="21"/>
    </location>
</feature>
<feature type="region of interest" description="Disordered" evidence="1">
    <location>
        <begin position="1"/>
        <end position="56"/>
    </location>
</feature>
<accession>A0A1F5EHR4</accession>
<reference evidence="3 4" key="1">
    <citation type="journal article" date="2016" name="Nat. Commun.">
        <title>Thousands of microbial genomes shed light on interconnected biogeochemical processes in an aquifer system.</title>
        <authorList>
            <person name="Anantharaman K."/>
            <person name="Brown C.T."/>
            <person name="Hug L.A."/>
            <person name="Sharon I."/>
            <person name="Castelle C.J."/>
            <person name="Probst A.J."/>
            <person name="Thomas B.C."/>
            <person name="Singh A."/>
            <person name="Wilkins M.J."/>
            <person name="Karaoz U."/>
            <person name="Brodie E.L."/>
            <person name="Williams K.H."/>
            <person name="Hubbard S.S."/>
            <person name="Banfield J.F."/>
        </authorList>
    </citation>
    <scope>NUCLEOTIDE SEQUENCE [LARGE SCALE GENOMIC DNA]</scope>
</reference>
<comment type="caution">
    <text evidence="3">The sequence shown here is derived from an EMBL/GenBank/DDBJ whole genome shotgun (WGS) entry which is preliminary data.</text>
</comment>
<proteinExistence type="predicted"/>
<dbReference type="STRING" id="1797582.A2442_00135"/>